<feature type="signal peptide" evidence="3">
    <location>
        <begin position="1"/>
        <end position="28"/>
    </location>
</feature>
<organism evidence="5 6">
    <name type="scientific">Thermoclostridium caenicola</name>
    <dbReference type="NCBI Taxonomy" id="659425"/>
    <lineage>
        <taxon>Bacteria</taxon>
        <taxon>Bacillati</taxon>
        <taxon>Bacillota</taxon>
        <taxon>Clostridia</taxon>
        <taxon>Eubacteriales</taxon>
        <taxon>Oscillospiraceae</taxon>
        <taxon>Thermoclostridium</taxon>
    </lineage>
</organism>
<dbReference type="Proteomes" id="UP000324781">
    <property type="component" value="Unassembled WGS sequence"/>
</dbReference>
<dbReference type="AlphaFoldDB" id="A0A1M6KD45"/>
<dbReference type="Pfam" id="PF11611">
    <property type="entry name" value="DUF4352"/>
    <property type="match status" value="1"/>
</dbReference>
<evidence type="ECO:0000259" key="4">
    <source>
        <dbReference type="Pfam" id="PF11611"/>
    </source>
</evidence>
<dbReference type="RefSeq" id="WP_149679677.1">
    <property type="nucleotide sequence ID" value="NZ_FQZP01000075.1"/>
</dbReference>
<proteinExistence type="predicted"/>
<evidence type="ECO:0000256" key="2">
    <source>
        <dbReference type="SAM" id="MobiDB-lite"/>
    </source>
</evidence>
<feature type="chain" id="PRO_5038500384" description="DUF4352 domain-containing protein" evidence="3">
    <location>
        <begin position="29"/>
        <end position="199"/>
    </location>
</feature>
<accession>A0A1M6KD45</accession>
<dbReference type="InterPro" id="IPR029050">
    <property type="entry name" value="Immunoprotect_excell_Ig-like"/>
</dbReference>
<evidence type="ECO:0000256" key="1">
    <source>
        <dbReference type="ARBA" id="ARBA00022729"/>
    </source>
</evidence>
<evidence type="ECO:0000313" key="5">
    <source>
        <dbReference type="EMBL" id="SHJ56883.1"/>
    </source>
</evidence>
<dbReference type="Gene3D" id="2.60.40.1240">
    <property type="match status" value="1"/>
</dbReference>
<keyword evidence="1 3" id="KW-0732">Signal</keyword>
<evidence type="ECO:0000313" key="6">
    <source>
        <dbReference type="Proteomes" id="UP000324781"/>
    </source>
</evidence>
<feature type="region of interest" description="Disordered" evidence="2">
    <location>
        <begin position="29"/>
        <end position="74"/>
    </location>
</feature>
<name>A0A1M6KD45_9FIRM</name>
<evidence type="ECO:0000256" key="3">
    <source>
        <dbReference type="SAM" id="SignalP"/>
    </source>
</evidence>
<reference evidence="5 6" key="1">
    <citation type="submission" date="2016-11" db="EMBL/GenBank/DDBJ databases">
        <authorList>
            <person name="Varghese N."/>
            <person name="Submissions S."/>
        </authorList>
    </citation>
    <scope>NUCLEOTIDE SEQUENCE [LARGE SCALE GENOMIC DNA]</scope>
    <source>
        <strain evidence="5 6">DSM 19027</strain>
    </source>
</reference>
<protein>
    <recommendedName>
        <fullName evidence="4">DUF4352 domain-containing protein</fullName>
    </recommendedName>
</protein>
<keyword evidence="6" id="KW-1185">Reference proteome</keyword>
<sequence length="199" mass="21408">MKAKKPIFKKWWFWVIVAVVVICVAANSGDDTSSTTADIKPTQESTTSPTPKVISESTPEATPEPTPDKMPTVGDTVTVRNVDITLNDLTISTGKDFFTPDDGKVFLIADVTLSNNGKKELSISSMLAVKAYVDDYAINTDLSAIASADKSSLDGSIAPGKKLNGILGYQVPADWKVLEINIQPDVLSNDKATFIIENK</sequence>
<feature type="compositionally biased region" description="Polar residues" evidence="2">
    <location>
        <begin position="29"/>
        <end position="50"/>
    </location>
</feature>
<feature type="domain" description="DUF4352" evidence="4">
    <location>
        <begin position="73"/>
        <end position="190"/>
    </location>
</feature>
<dbReference type="InterPro" id="IPR029051">
    <property type="entry name" value="DUF4352"/>
</dbReference>
<dbReference type="EMBL" id="FQZP01000075">
    <property type="protein sequence ID" value="SHJ56883.1"/>
    <property type="molecule type" value="Genomic_DNA"/>
</dbReference>
<gene>
    <name evidence="5" type="ORF">SAMN05444373_10752</name>
</gene>
<dbReference type="OrthoDB" id="1779544at2"/>